<keyword evidence="4" id="KW-1185">Reference proteome</keyword>
<keyword evidence="3" id="KW-0675">Receptor</keyword>
<dbReference type="Pfam" id="PF03401">
    <property type="entry name" value="TctC"/>
    <property type="match status" value="1"/>
</dbReference>
<dbReference type="Proteomes" id="UP000192708">
    <property type="component" value="Unassembled WGS sequence"/>
</dbReference>
<dbReference type="PANTHER" id="PTHR42928:SF5">
    <property type="entry name" value="BLR1237 PROTEIN"/>
    <property type="match status" value="1"/>
</dbReference>
<sequence length="328" mass="34917">MKKTFCTLKMALATISLGLSCQLFAQESYPSRPITFIMSVEAGADGDVLARPLMERVGRILGQPITIINRPGAGSAIGYKEISLAKPDGYTIGWGSATIVTNKLQGMSPLDYRNFTHLGSYATFFPILIASNKSNVQFKTAQEAITYVKANPGKVNLATAGVGQSWWVGAQTLLTGANLDMASIPVTGAGAAVALLVGGGHAELGVAGLGSARALLEGGQVRFLASLAESAPPPPYEKMPTMKELGYPVTWESLNIIIGPNGMPKDIANKLAKAIEQAAKEPDFIKFVQDQYASWNYMAPEAVPPFLDKRREVVRGIMGRAGLLKESN</sequence>
<dbReference type="STRING" id="1938817.SAMN06296008_10420"/>
<evidence type="ECO:0000313" key="3">
    <source>
        <dbReference type="EMBL" id="SMC41189.1"/>
    </source>
</evidence>
<organism evidence="3 4">
    <name type="scientific">Polynucleobacter kasalickyi</name>
    <dbReference type="NCBI Taxonomy" id="1938817"/>
    <lineage>
        <taxon>Bacteria</taxon>
        <taxon>Pseudomonadati</taxon>
        <taxon>Pseudomonadota</taxon>
        <taxon>Betaproteobacteria</taxon>
        <taxon>Burkholderiales</taxon>
        <taxon>Burkholderiaceae</taxon>
        <taxon>Polynucleobacter</taxon>
    </lineage>
</organism>
<accession>A0A1W1YYB5</accession>
<reference evidence="3 4" key="1">
    <citation type="submission" date="2017-04" db="EMBL/GenBank/DDBJ databases">
        <authorList>
            <person name="Afonso C.L."/>
            <person name="Miller P.J."/>
            <person name="Scott M.A."/>
            <person name="Spackman E."/>
            <person name="Goraichik I."/>
            <person name="Dimitrov K.M."/>
            <person name="Suarez D.L."/>
            <person name="Swayne D.E."/>
        </authorList>
    </citation>
    <scope>NUCLEOTIDE SEQUENCE [LARGE SCALE GENOMIC DNA]</scope>
    <source>
        <strain evidence="3 4">VK13</strain>
    </source>
</reference>
<dbReference type="PANTHER" id="PTHR42928">
    <property type="entry name" value="TRICARBOXYLATE-BINDING PROTEIN"/>
    <property type="match status" value="1"/>
</dbReference>
<feature type="chain" id="PRO_5011963895" evidence="2">
    <location>
        <begin position="26"/>
        <end position="328"/>
    </location>
</feature>
<protein>
    <submittedName>
        <fullName evidence="3">Tripartite-type tricarboxylate transporter, receptor component TctC</fullName>
    </submittedName>
</protein>
<dbReference type="PROSITE" id="PS51257">
    <property type="entry name" value="PROKAR_LIPOPROTEIN"/>
    <property type="match status" value="1"/>
</dbReference>
<dbReference type="EMBL" id="FWXJ01000004">
    <property type="protein sequence ID" value="SMC41189.1"/>
    <property type="molecule type" value="Genomic_DNA"/>
</dbReference>
<evidence type="ECO:0000256" key="2">
    <source>
        <dbReference type="SAM" id="SignalP"/>
    </source>
</evidence>
<dbReference type="RefSeq" id="WP_143736100.1">
    <property type="nucleotide sequence ID" value="NZ_FWXJ01000004.1"/>
</dbReference>
<dbReference type="CDD" id="cd07012">
    <property type="entry name" value="PBP2_Bug_TTT"/>
    <property type="match status" value="1"/>
</dbReference>
<name>A0A1W1YYB5_9BURK</name>
<proteinExistence type="inferred from homology"/>
<dbReference type="AlphaFoldDB" id="A0A1W1YYB5"/>
<dbReference type="Gene3D" id="3.40.190.150">
    <property type="entry name" value="Bordetella uptake gene, domain 1"/>
    <property type="match status" value="1"/>
</dbReference>
<evidence type="ECO:0000256" key="1">
    <source>
        <dbReference type="ARBA" id="ARBA00006987"/>
    </source>
</evidence>
<dbReference type="InterPro" id="IPR042100">
    <property type="entry name" value="Bug_dom1"/>
</dbReference>
<dbReference type="Gene3D" id="3.40.190.10">
    <property type="entry name" value="Periplasmic binding protein-like II"/>
    <property type="match status" value="1"/>
</dbReference>
<dbReference type="InterPro" id="IPR005064">
    <property type="entry name" value="BUG"/>
</dbReference>
<feature type="signal peptide" evidence="2">
    <location>
        <begin position="1"/>
        <end position="25"/>
    </location>
</feature>
<dbReference type="PIRSF" id="PIRSF017082">
    <property type="entry name" value="YflP"/>
    <property type="match status" value="1"/>
</dbReference>
<dbReference type="OrthoDB" id="9780943at2"/>
<keyword evidence="2" id="KW-0732">Signal</keyword>
<gene>
    <name evidence="3" type="ORF">SAMN06296008_10420</name>
</gene>
<comment type="similarity">
    <text evidence="1">Belongs to the UPF0065 (bug) family.</text>
</comment>
<evidence type="ECO:0000313" key="4">
    <source>
        <dbReference type="Proteomes" id="UP000192708"/>
    </source>
</evidence>